<name>A0Y865_9GAMM</name>
<dbReference type="InterPro" id="IPR009075">
    <property type="entry name" value="AcylCo_DH/oxidase_C"/>
</dbReference>
<dbReference type="Proteomes" id="UP000004931">
    <property type="component" value="Unassembled WGS sequence"/>
</dbReference>
<dbReference type="Gene3D" id="1.10.540.10">
    <property type="entry name" value="Acyl-CoA dehydrogenase/oxidase, N-terminal domain"/>
    <property type="match status" value="1"/>
</dbReference>
<dbReference type="SUPFAM" id="SSF47203">
    <property type="entry name" value="Acyl-CoA dehydrogenase C-terminal domain-like"/>
    <property type="match status" value="1"/>
</dbReference>
<evidence type="ECO:0000256" key="3">
    <source>
        <dbReference type="ARBA" id="ARBA00022630"/>
    </source>
</evidence>
<dbReference type="GO" id="GO:0050660">
    <property type="term" value="F:flavin adenine dinucleotide binding"/>
    <property type="evidence" value="ECO:0007669"/>
    <property type="project" value="InterPro"/>
</dbReference>
<evidence type="ECO:0000256" key="4">
    <source>
        <dbReference type="ARBA" id="ARBA00022827"/>
    </source>
</evidence>
<organism evidence="10 11">
    <name type="scientific">marine gamma proteobacterium HTCC2143</name>
    <dbReference type="NCBI Taxonomy" id="247633"/>
    <lineage>
        <taxon>Bacteria</taxon>
        <taxon>Pseudomonadati</taxon>
        <taxon>Pseudomonadota</taxon>
        <taxon>Gammaproteobacteria</taxon>
        <taxon>Cellvibrionales</taxon>
        <taxon>Spongiibacteraceae</taxon>
        <taxon>BD1-7 clade</taxon>
    </lineage>
</organism>
<dbReference type="OrthoDB" id="6138585at2"/>
<evidence type="ECO:0000259" key="7">
    <source>
        <dbReference type="Pfam" id="PF00441"/>
    </source>
</evidence>
<feature type="domain" description="Acyl-CoA oxidase/dehydrogenase middle" evidence="8">
    <location>
        <begin position="119"/>
        <end position="215"/>
    </location>
</feature>
<comment type="similarity">
    <text evidence="2 6">Belongs to the acyl-CoA dehydrogenase family.</text>
</comment>
<dbReference type="InterPro" id="IPR006091">
    <property type="entry name" value="Acyl-CoA_Oxase/DH_mid-dom"/>
</dbReference>
<dbReference type="PANTHER" id="PTHR43884">
    <property type="entry name" value="ACYL-COA DEHYDROGENASE"/>
    <property type="match status" value="1"/>
</dbReference>
<evidence type="ECO:0000313" key="10">
    <source>
        <dbReference type="EMBL" id="EAW32319.1"/>
    </source>
</evidence>
<dbReference type="Pfam" id="PF02770">
    <property type="entry name" value="Acyl-CoA_dh_M"/>
    <property type="match status" value="1"/>
</dbReference>
<sequence>MSEELELFRENVRRFVKEEVAPNYLQWEKDGIFPRHLWNKLGEQGLLAVDIPEEYEGVGADFLFSMVIQEEFSKANCAAVGGPMAVHSDIVSHYILNYGTQSQKQTYLPKMVSGDCIGAVAMTEPGTGSDLQGVRTSAKRDGDDYVINGSKTFITNGQHCDLIIVVARTNLDVPGAKGTTLFMVDSDASGFQRGRNLEKIGLHASDTSELFFEDVRVPASAILGELDCGFAVLMGELQRERLALAIGAVAAAEGILKSTIEYTKERKAFGAPIAQLQNTKFKLAETATDVRLHRSFVEECKQLFMRRELDVATVSMAKLSCTEMQGRVADTCLQLHGGYGYMQEYGVSRAFVDARVQRIYGGTSEIMKELISRSLLA</sequence>
<dbReference type="FunFam" id="2.40.110.10:FF:000002">
    <property type="entry name" value="Acyl-CoA dehydrogenase fadE12"/>
    <property type="match status" value="1"/>
</dbReference>
<keyword evidence="11" id="KW-1185">Reference proteome</keyword>
<dbReference type="eggNOG" id="COG1960">
    <property type="taxonomic scope" value="Bacteria"/>
</dbReference>
<protein>
    <submittedName>
        <fullName evidence="10">Acyl-CoA dehydrogenase</fullName>
    </submittedName>
</protein>
<evidence type="ECO:0000259" key="9">
    <source>
        <dbReference type="Pfam" id="PF02771"/>
    </source>
</evidence>
<dbReference type="InterPro" id="IPR013786">
    <property type="entry name" value="AcylCoA_DH/ox_N"/>
</dbReference>
<comment type="cofactor">
    <cofactor evidence="1 6">
        <name>FAD</name>
        <dbReference type="ChEBI" id="CHEBI:57692"/>
    </cofactor>
</comment>
<dbReference type="EMBL" id="AAVT01000001">
    <property type="protein sequence ID" value="EAW32319.1"/>
    <property type="molecule type" value="Genomic_DNA"/>
</dbReference>
<dbReference type="FunFam" id="1.20.140.10:FF:000001">
    <property type="entry name" value="Acyl-CoA dehydrogenase"/>
    <property type="match status" value="1"/>
</dbReference>
<dbReference type="InterPro" id="IPR046373">
    <property type="entry name" value="Acyl-CoA_Oxase/DH_mid-dom_sf"/>
</dbReference>
<dbReference type="InterPro" id="IPR036250">
    <property type="entry name" value="AcylCo_DH-like_C"/>
</dbReference>
<comment type="caution">
    <text evidence="10">The sequence shown here is derived from an EMBL/GenBank/DDBJ whole genome shotgun (WGS) entry which is preliminary data.</text>
</comment>
<reference evidence="10 11" key="1">
    <citation type="journal article" date="2010" name="J. Bacteriol.">
        <title>Genome sequence of the oligotrophic marine Gammaproteobacterium HTCC2143, isolated from the Oregon Coast.</title>
        <authorList>
            <person name="Oh H.M."/>
            <person name="Kang I."/>
            <person name="Ferriera S."/>
            <person name="Giovannoni S.J."/>
            <person name="Cho J.C."/>
        </authorList>
    </citation>
    <scope>NUCLEOTIDE SEQUENCE [LARGE SCALE GENOMIC DNA]</scope>
    <source>
        <strain evidence="10 11">HTCC2143</strain>
    </source>
</reference>
<dbReference type="PANTHER" id="PTHR43884:SF12">
    <property type="entry name" value="ISOVALERYL-COA DEHYDROGENASE, MITOCHONDRIAL-RELATED"/>
    <property type="match status" value="1"/>
</dbReference>
<dbReference type="FunFam" id="1.10.540.10:FF:000002">
    <property type="entry name" value="Acyl-CoA dehydrogenase FadE19"/>
    <property type="match status" value="1"/>
</dbReference>
<dbReference type="PROSITE" id="PS00073">
    <property type="entry name" value="ACYL_COA_DH_2"/>
    <property type="match status" value="1"/>
</dbReference>
<evidence type="ECO:0000313" key="11">
    <source>
        <dbReference type="Proteomes" id="UP000004931"/>
    </source>
</evidence>
<gene>
    <name evidence="10" type="ORF">GP2143_13726</name>
</gene>
<proteinExistence type="inferred from homology"/>
<keyword evidence="4 6" id="KW-0274">FAD</keyword>
<evidence type="ECO:0000256" key="6">
    <source>
        <dbReference type="RuleBase" id="RU362125"/>
    </source>
</evidence>
<dbReference type="GO" id="GO:0003995">
    <property type="term" value="F:acyl-CoA dehydrogenase activity"/>
    <property type="evidence" value="ECO:0007669"/>
    <property type="project" value="InterPro"/>
</dbReference>
<dbReference type="AlphaFoldDB" id="A0Y865"/>
<dbReference type="Pfam" id="PF00441">
    <property type="entry name" value="Acyl-CoA_dh_1"/>
    <property type="match status" value="1"/>
</dbReference>
<accession>A0Y865</accession>
<dbReference type="InterPro" id="IPR009100">
    <property type="entry name" value="AcylCoA_DH/oxidase_NM_dom_sf"/>
</dbReference>
<dbReference type="Gene3D" id="1.20.140.10">
    <property type="entry name" value="Butyryl-CoA Dehydrogenase, subunit A, domain 3"/>
    <property type="match status" value="1"/>
</dbReference>
<evidence type="ECO:0000256" key="1">
    <source>
        <dbReference type="ARBA" id="ARBA00001974"/>
    </source>
</evidence>
<keyword evidence="5 6" id="KW-0560">Oxidoreductase</keyword>
<dbReference type="SUPFAM" id="SSF56645">
    <property type="entry name" value="Acyl-CoA dehydrogenase NM domain-like"/>
    <property type="match status" value="1"/>
</dbReference>
<dbReference type="InterPro" id="IPR006089">
    <property type="entry name" value="Acyl-CoA_DH_CS"/>
</dbReference>
<dbReference type="STRING" id="247633.GP2143_13726"/>
<evidence type="ECO:0000259" key="8">
    <source>
        <dbReference type="Pfam" id="PF02770"/>
    </source>
</evidence>
<feature type="domain" description="Acyl-CoA dehydrogenase/oxidase C-terminal" evidence="7">
    <location>
        <begin position="229"/>
        <end position="376"/>
    </location>
</feature>
<evidence type="ECO:0000256" key="2">
    <source>
        <dbReference type="ARBA" id="ARBA00009347"/>
    </source>
</evidence>
<keyword evidence="3 6" id="KW-0285">Flavoprotein</keyword>
<evidence type="ECO:0000256" key="5">
    <source>
        <dbReference type="ARBA" id="ARBA00023002"/>
    </source>
</evidence>
<dbReference type="InterPro" id="IPR037069">
    <property type="entry name" value="AcylCoA_DH/ox_N_sf"/>
</dbReference>
<dbReference type="Pfam" id="PF02771">
    <property type="entry name" value="Acyl-CoA_dh_N"/>
    <property type="match status" value="1"/>
</dbReference>
<feature type="domain" description="Acyl-CoA dehydrogenase/oxidase N-terminal" evidence="9">
    <location>
        <begin position="2"/>
        <end position="115"/>
    </location>
</feature>
<dbReference type="Gene3D" id="2.40.110.10">
    <property type="entry name" value="Butyryl-CoA Dehydrogenase, subunit A, domain 2"/>
    <property type="match status" value="1"/>
</dbReference>